<evidence type="ECO:0000259" key="2">
    <source>
        <dbReference type="Pfam" id="PF04016"/>
    </source>
</evidence>
<dbReference type="AlphaFoldDB" id="X0X7S9"/>
<protein>
    <recommendedName>
        <fullName evidence="2">Putative heavy-metal chelation domain-containing protein</fullName>
    </recommendedName>
</protein>
<feature type="transmembrane region" description="Helical" evidence="1">
    <location>
        <begin position="34"/>
        <end position="55"/>
    </location>
</feature>
<dbReference type="Pfam" id="PF04016">
    <property type="entry name" value="DUF364"/>
    <property type="match status" value="1"/>
</dbReference>
<accession>X0X7S9</accession>
<sequence>LVKWCDAVLATSSTIVNDTYTGIKTLADANNKRLIIFGVTGAGIAALLGLERLCFQPH</sequence>
<dbReference type="Gene3D" id="3.40.50.11590">
    <property type="match status" value="1"/>
</dbReference>
<gene>
    <name evidence="3" type="ORF">S01H1_73760</name>
</gene>
<reference evidence="3" key="1">
    <citation type="journal article" date="2014" name="Front. Microbiol.">
        <title>High frequency of phylogenetically diverse reductive dehalogenase-homologous genes in deep subseafloor sedimentary metagenomes.</title>
        <authorList>
            <person name="Kawai M."/>
            <person name="Futagami T."/>
            <person name="Toyoda A."/>
            <person name="Takaki Y."/>
            <person name="Nishi S."/>
            <person name="Hori S."/>
            <person name="Arai W."/>
            <person name="Tsubouchi T."/>
            <person name="Morono Y."/>
            <person name="Uchiyama I."/>
            <person name="Ito T."/>
            <person name="Fujiyama A."/>
            <person name="Inagaki F."/>
            <person name="Takami H."/>
        </authorList>
    </citation>
    <scope>NUCLEOTIDE SEQUENCE</scope>
    <source>
        <strain evidence="3">Expedition CK06-06</strain>
    </source>
</reference>
<proteinExistence type="predicted"/>
<keyword evidence="1" id="KW-0812">Transmembrane</keyword>
<name>X0X7S9_9ZZZZ</name>
<keyword evidence="1" id="KW-1133">Transmembrane helix</keyword>
<dbReference type="SUPFAM" id="SSF159713">
    <property type="entry name" value="Dhaf3308-like"/>
    <property type="match status" value="1"/>
</dbReference>
<feature type="domain" description="Putative heavy-metal chelation" evidence="2">
    <location>
        <begin position="2"/>
        <end position="40"/>
    </location>
</feature>
<evidence type="ECO:0000256" key="1">
    <source>
        <dbReference type="SAM" id="Phobius"/>
    </source>
</evidence>
<dbReference type="EMBL" id="BARS01049300">
    <property type="protein sequence ID" value="GAG31447.1"/>
    <property type="molecule type" value="Genomic_DNA"/>
</dbReference>
<keyword evidence="1" id="KW-0472">Membrane</keyword>
<dbReference type="InterPro" id="IPR007161">
    <property type="entry name" value="DUF364"/>
</dbReference>
<comment type="caution">
    <text evidence="3">The sequence shown here is derived from an EMBL/GenBank/DDBJ whole genome shotgun (WGS) entry which is preliminary data.</text>
</comment>
<evidence type="ECO:0000313" key="3">
    <source>
        <dbReference type="EMBL" id="GAG31447.1"/>
    </source>
</evidence>
<organism evidence="3">
    <name type="scientific">marine sediment metagenome</name>
    <dbReference type="NCBI Taxonomy" id="412755"/>
    <lineage>
        <taxon>unclassified sequences</taxon>
        <taxon>metagenomes</taxon>
        <taxon>ecological metagenomes</taxon>
    </lineage>
</organism>
<feature type="non-terminal residue" evidence="3">
    <location>
        <position position="1"/>
    </location>
</feature>